<evidence type="ECO:0000313" key="6">
    <source>
        <dbReference type="EMBL" id="PIK61827.1"/>
    </source>
</evidence>
<keyword evidence="4 5" id="KW-0472">Membrane</keyword>
<dbReference type="STRING" id="307972.A0A2G8LNI5"/>
<dbReference type="OrthoDB" id="3257095at2759"/>
<evidence type="ECO:0000256" key="3">
    <source>
        <dbReference type="ARBA" id="ARBA00022989"/>
    </source>
</evidence>
<proteinExistence type="predicted"/>
<comment type="subcellular location">
    <subcellularLocation>
        <location evidence="1">Membrane</location>
        <topology evidence="1">Multi-pass membrane protein</topology>
    </subcellularLocation>
</comment>
<evidence type="ECO:0000256" key="5">
    <source>
        <dbReference type="SAM" id="Phobius"/>
    </source>
</evidence>
<keyword evidence="3 5" id="KW-1133">Transmembrane helix</keyword>
<dbReference type="InterPro" id="IPR050598">
    <property type="entry name" value="AminoAcid_Transporter"/>
</dbReference>
<dbReference type="Pfam" id="PF13520">
    <property type="entry name" value="AA_permease_2"/>
    <property type="match status" value="1"/>
</dbReference>
<dbReference type="PANTHER" id="PTHR11785">
    <property type="entry name" value="AMINO ACID TRANSPORTER"/>
    <property type="match status" value="1"/>
</dbReference>
<accession>A0A2G8LNI5</accession>
<dbReference type="GO" id="GO:0016020">
    <property type="term" value="C:membrane"/>
    <property type="evidence" value="ECO:0007669"/>
    <property type="project" value="UniProtKB-SubCell"/>
</dbReference>
<keyword evidence="2 5" id="KW-0812">Transmembrane</keyword>
<dbReference type="PANTHER" id="PTHR11785:SF528">
    <property type="entry name" value="AMINO ACID TRANSPORTER PROTEIN JHI-21"/>
    <property type="match status" value="1"/>
</dbReference>
<reference evidence="6 7" key="1">
    <citation type="journal article" date="2017" name="PLoS Biol.">
        <title>The sea cucumber genome provides insights into morphological evolution and visceral regeneration.</title>
        <authorList>
            <person name="Zhang X."/>
            <person name="Sun L."/>
            <person name="Yuan J."/>
            <person name="Sun Y."/>
            <person name="Gao Y."/>
            <person name="Zhang L."/>
            <person name="Li S."/>
            <person name="Dai H."/>
            <person name="Hamel J.F."/>
            <person name="Liu C."/>
            <person name="Yu Y."/>
            <person name="Liu S."/>
            <person name="Lin W."/>
            <person name="Guo K."/>
            <person name="Jin S."/>
            <person name="Xu P."/>
            <person name="Storey K.B."/>
            <person name="Huan P."/>
            <person name="Zhang T."/>
            <person name="Zhou Y."/>
            <person name="Zhang J."/>
            <person name="Lin C."/>
            <person name="Li X."/>
            <person name="Xing L."/>
            <person name="Huo D."/>
            <person name="Sun M."/>
            <person name="Wang L."/>
            <person name="Mercier A."/>
            <person name="Li F."/>
            <person name="Yang H."/>
            <person name="Xiang J."/>
        </authorList>
    </citation>
    <scope>NUCLEOTIDE SEQUENCE [LARGE SCALE GENOMIC DNA]</scope>
    <source>
        <strain evidence="6">Shaxun</strain>
        <tissue evidence="6">Muscle</tissue>
    </source>
</reference>
<dbReference type="AlphaFoldDB" id="A0A2G8LNI5"/>
<evidence type="ECO:0000256" key="4">
    <source>
        <dbReference type="ARBA" id="ARBA00023136"/>
    </source>
</evidence>
<dbReference type="Gene3D" id="1.20.1740.10">
    <property type="entry name" value="Amino acid/polyamine transporter I"/>
    <property type="match status" value="1"/>
</dbReference>
<feature type="transmembrane region" description="Helical" evidence="5">
    <location>
        <begin position="23"/>
        <end position="44"/>
    </location>
</feature>
<dbReference type="Proteomes" id="UP000230750">
    <property type="component" value="Unassembled WGS sequence"/>
</dbReference>
<protein>
    <submittedName>
        <fullName evidence="6">Putative Y+L amino acid transporter 2</fullName>
    </submittedName>
</protein>
<dbReference type="EMBL" id="MRZV01000024">
    <property type="protein sequence ID" value="PIK61827.1"/>
    <property type="molecule type" value="Genomic_DNA"/>
</dbReference>
<evidence type="ECO:0000256" key="2">
    <source>
        <dbReference type="ARBA" id="ARBA00022692"/>
    </source>
</evidence>
<evidence type="ECO:0000313" key="7">
    <source>
        <dbReference type="Proteomes" id="UP000230750"/>
    </source>
</evidence>
<gene>
    <name evidence="6" type="ORF">BSL78_01282</name>
</gene>
<organism evidence="6 7">
    <name type="scientific">Stichopus japonicus</name>
    <name type="common">Sea cucumber</name>
    <dbReference type="NCBI Taxonomy" id="307972"/>
    <lineage>
        <taxon>Eukaryota</taxon>
        <taxon>Metazoa</taxon>
        <taxon>Echinodermata</taxon>
        <taxon>Eleutherozoa</taxon>
        <taxon>Echinozoa</taxon>
        <taxon>Holothuroidea</taxon>
        <taxon>Aspidochirotacea</taxon>
        <taxon>Aspidochirotida</taxon>
        <taxon>Stichopodidae</taxon>
        <taxon>Apostichopus</taxon>
    </lineage>
</organism>
<dbReference type="GO" id="GO:0015179">
    <property type="term" value="F:L-amino acid transmembrane transporter activity"/>
    <property type="evidence" value="ECO:0007669"/>
    <property type="project" value="TreeGrafter"/>
</dbReference>
<dbReference type="InterPro" id="IPR002293">
    <property type="entry name" value="AA/rel_permease1"/>
</dbReference>
<sequence>MVGALCYGELGTMITMSGGDYAYIYQAFGSLPAFLLLWVTVVVIRPTAQAVVALTFGNYLLQPFFPDCEPPLQAAKLLAASALLAMHA</sequence>
<comment type="caution">
    <text evidence="6">The sequence shown here is derived from an EMBL/GenBank/DDBJ whole genome shotgun (WGS) entry which is preliminary data.</text>
</comment>
<name>A0A2G8LNI5_STIJA</name>
<keyword evidence="7" id="KW-1185">Reference proteome</keyword>
<evidence type="ECO:0000256" key="1">
    <source>
        <dbReference type="ARBA" id="ARBA00004141"/>
    </source>
</evidence>